<organism evidence="1 2">
    <name type="scientific">Galerina marginata (strain CBS 339.88)</name>
    <dbReference type="NCBI Taxonomy" id="685588"/>
    <lineage>
        <taxon>Eukaryota</taxon>
        <taxon>Fungi</taxon>
        <taxon>Dikarya</taxon>
        <taxon>Basidiomycota</taxon>
        <taxon>Agaricomycotina</taxon>
        <taxon>Agaricomycetes</taxon>
        <taxon>Agaricomycetidae</taxon>
        <taxon>Agaricales</taxon>
        <taxon>Agaricineae</taxon>
        <taxon>Strophariaceae</taxon>
        <taxon>Galerina</taxon>
    </lineage>
</organism>
<dbReference type="EMBL" id="KL142401">
    <property type="protein sequence ID" value="KDR69687.1"/>
    <property type="molecule type" value="Genomic_DNA"/>
</dbReference>
<proteinExistence type="predicted"/>
<keyword evidence="2" id="KW-1185">Reference proteome</keyword>
<evidence type="ECO:0000313" key="2">
    <source>
        <dbReference type="Proteomes" id="UP000027222"/>
    </source>
</evidence>
<dbReference type="OrthoDB" id="3205788at2759"/>
<protein>
    <submittedName>
        <fullName evidence="1">Uncharacterized protein</fullName>
    </submittedName>
</protein>
<accession>A0A067SI42</accession>
<dbReference type="Proteomes" id="UP000027222">
    <property type="component" value="Unassembled WGS sequence"/>
</dbReference>
<evidence type="ECO:0000313" key="1">
    <source>
        <dbReference type="EMBL" id="KDR69687.1"/>
    </source>
</evidence>
<name>A0A067SI42_GALM3</name>
<sequence length="59" mass="6609">MIELSSFEIPIGASYSTITLPRWNEYQPTAPRRSRLGDALAHMAEHALQSYQPYPGDSS</sequence>
<reference evidence="2" key="1">
    <citation type="journal article" date="2014" name="Proc. Natl. Acad. Sci. U.S.A.">
        <title>Extensive sampling of basidiomycete genomes demonstrates inadequacy of the white-rot/brown-rot paradigm for wood decay fungi.</title>
        <authorList>
            <person name="Riley R."/>
            <person name="Salamov A.A."/>
            <person name="Brown D.W."/>
            <person name="Nagy L.G."/>
            <person name="Floudas D."/>
            <person name="Held B.W."/>
            <person name="Levasseur A."/>
            <person name="Lombard V."/>
            <person name="Morin E."/>
            <person name="Otillar R."/>
            <person name="Lindquist E.A."/>
            <person name="Sun H."/>
            <person name="LaButti K.M."/>
            <person name="Schmutz J."/>
            <person name="Jabbour D."/>
            <person name="Luo H."/>
            <person name="Baker S.E."/>
            <person name="Pisabarro A.G."/>
            <person name="Walton J.D."/>
            <person name="Blanchette R.A."/>
            <person name="Henrissat B."/>
            <person name="Martin F."/>
            <person name="Cullen D."/>
            <person name="Hibbett D.S."/>
            <person name="Grigoriev I.V."/>
        </authorList>
    </citation>
    <scope>NUCLEOTIDE SEQUENCE [LARGE SCALE GENOMIC DNA]</scope>
    <source>
        <strain evidence="2">CBS 339.88</strain>
    </source>
</reference>
<gene>
    <name evidence="1" type="ORF">GALMADRAFT_77237</name>
</gene>
<dbReference type="AlphaFoldDB" id="A0A067SI42"/>
<feature type="non-terminal residue" evidence="1">
    <location>
        <position position="59"/>
    </location>
</feature>
<dbReference type="HOGENOM" id="CLU_2967233_0_0_1"/>